<name>A0A4Y9XPA4_9APHY</name>
<accession>A0A4Y9XPA4</accession>
<dbReference type="AlphaFoldDB" id="A0A4Y9XPA4"/>
<evidence type="ECO:0000313" key="1">
    <source>
        <dbReference type="EMBL" id="TFY51061.1"/>
    </source>
</evidence>
<proteinExistence type="predicted"/>
<reference evidence="1 2" key="1">
    <citation type="submission" date="2019-01" db="EMBL/GenBank/DDBJ databases">
        <title>Genome sequencing of the rare red list fungi Fomitopsis rosea.</title>
        <authorList>
            <person name="Buettner E."/>
            <person name="Kellner H."/>
        </authorList>
    </citation>
    <scope>NUCLEOTIDE SEQUENCE [LARGE SCALE GENOMIC DNA]</scope>
    <source>
        <strain evidence="1 2">DSM 105464</strain>
    </source>
</reference>
<evidence type="ECO:0000313" key="2">
    <source>
        <dbReference type="Proteomes" id="UP000298390"/>
    </source>
</evidence>
<dbReference type="Proteomes" id="UP000298390">
    <property type="component" value="Unassembled WGS sequence"/>
</dbReference>
<gene>
    <name evidence="1" type="ORF">EVJ58_g10759</name>
</gene>
<organism evidence="1 2">
    <name type="scientific">Rhodofomes roseus</name>
    <dbReference type="NCBI Taxonomy" id="34475"/>
    <lineage>
        <taxon>Eukaryota</taxon>
        <taxon>Fungi</taxon>
        <taxon>Dikarya</taxon>
        <taxon>Basidiomycota</taxon>
        <taxon>Agaricomycotina</taxon>
        <taxon>Agaricomycetes</taxon>
        <taxon>Polyporales</taxon>
        <taxon>Rhodofomes</taxon>
    </lineage>
</organism>
<protein>
    <submittedName>
        <fullName evidence="1">Uncharacterized protein</fullName>
    </submittedName>
</protein>
<comment type="caution">
    <text evidence="1">The sequence shown here is derived from an EMBL/GenBank/DDBJ whole genome shotgun (WGS) entry which is preliminary data.</text>
</comment>
<dbReference type="EMBL" id="SEKV01001292">
    <property type="protein sequence ID" value="TFY51061.1"/>
    <property type="molecule type" value="Genomic_DNA"/>
</dbReference>
<sequence length="135" mass="15024">MAPRRRSNSAHVMRPVALRPHSLARAPTLTRPSDLLCSARHDPSDKTEFCRPLLDFHGMFRTLPTFRPRADAHAGNVFLNRFLALCSTPHNMVKAAPQWTTGTRGLGRTGAGRERARGVGMGWQDVHDSECKVAR</sequence>